<protein>
    <submittedName>
        <fullName evidence="1">Uncharacterized protein</fullName>
    </submittedName>
</protein>
<gene>
    <name evidence="1" type="ORF">GCM10007173_05880</name>
</gene>
<name>A0ABQ2D966_9MICC</name>
<proteinExistence type="predicted"/>
<accession>A0ABQ2D966</accession>
<organism evidence="1 2">
    <name type="scientific">Glutamicibacter ardleyensis</name>
    <dbReference type="NCBI Taxonomy" id="225894"/>
    <lineage>
        <taxon>Bacteria</taxon>
        <taxon>Bacillati</taxon>
        <taxon>Actinomycetota</taxon>
        <taxon>Actinomycetes</taxon>
        <taxon>Micrococcales</taxon>
        <taxon>Micrococcaceae</taxon>
        <taxon>Glutamicibacter</taxon>
    </lineage>
</organism>
<evidence type="ECO:0000313" key="2">
    <source>
        <dbReference type="Proteomes" id="UP000606115"/>
    </source>
</evidence>
<keyword evidence="2" id="KW-1185">Reference proteome</keyword>
<comment type="caution">
    <text evidence="1">The sequence shown here is derived from an EMBL/GenBank/DDBJ whole genome shotgun (WGS) entry which is preliminary data.</text>
</comment>
<dbReference type="EMBL" id="BMKX01000001">
    <property type="protein sequence ID" value="GGJ50240.1"/>
    <property type="molecule type" value="Genomic_DNA"/>
</dbReference>
<sequence length="59" mass="6269">MAEIAGAKHLVLIHLVPVDTPFSLWGKTQQGNSGCSSLGLNFMSFGVGSLKGSRKPREL</sequence>
<reference evidence="2" key="1">
    <citation type="journal article" date="2019" name="Int. J. Syst. Evol. Microbiol.">
        <title>The Global Catalogue of Microorganisms (GCM) 10K type strain sequencing project: providing services to taxonomists for standard genome sequencing and annotation.</title>
        <authorList>
            <consortium name="The Broad Institute Genomics Platform"/>
            <consortium name="The Broad Institute Genome Sequencing Center for Infectious Disease"/>
            <person name="Wu L."/>
            <person name="Ma J."/>
        </authorList>
    </citation>
    <scope>NUCLEOTIDE SEQUENCE [LARGE SCALE GENOMIC DNA]</scope>
    <source>
        <strain evidence="2">CGMCC 1.3685</strain>
    </source>
</reference>
<evidence type="ECO:0000313" key="1">
    <source>
        <dbReference type="EMBL" id="GGJ50240.1"/>
    </source>
</evidence>
<dbReference type="Proteomes" id="UP000606115">
    <property type="component" value="Unassembled WGS sequence"/>
</dbReference>